<dbReference type="AlphaFoldDB" id="A0A8A4TQ02"/>
<reference evidence="1" key="1">
    <citation type="submission" date="2021-03" db="EMBL/GenBank/DDBJ databases">
        <title>Acanthopleuribacteraceae sp. M133.</title>
        <authorList>
            <person name="Wang G."/>
        </authorList>
    </citation>
    <scope>NUCLEOTIDE SEQUENCE</scope>
    <source>
        <strain evidence="1">M133</strain>
    </source>
</reference>
<sequence>MFHKLFADKEDATFYYERELFNGVAYQSRSGKISPYIVEGGQIVSAYNSPCFTKNDTESGVDVTLFFEENDWQASQFVIEGVPYQGKGYWFCNQSCVGEILFDEDGYVSNYVFRDLDGNLLDCHIHKDQLVQTYELFRKNKWKRVNIKTETETKFGLTLRECGHLVSLTLNCDIDDFFNKHQDFFIFPEVISLEFALNFHPGDFLSLSGKMIDRKKIKKMLDNWNFSKVDELYLSNIDIPHELLIYFCESGVKKLTIEDNSFNKDEVLSEISPRFPHVEFAFIRQ</sequence>
<dbReference type="EMBL" id="CP071793">
    <property type="protein sequence ID" value="QTD52056.1"/>
    <property type="molecule type" value="Genomic_DNA"/>
</dbReference>
<evidence type="ECO:0000313" key="1">
    <source>
        <dbReference type="EMBL" id="QTD52056.1"/>
    </source>
</evidence>
<organism evidence="1 2">
    <name type="scientific">Sulfidibacter corallicola</name>
    <dbReference type="NCBI Taxonomy" id="2818388"/>
    <lineage>
        <taxon>Bacteria</taxon>
        <taxon>Pseudomonadati</taxon>
        <taxon>Acidobacteriota</taxon>
        <taxon>Holophagae</taxon>
        <taxon>Acanthopleuribacterales</taxon>
        <taxon>Acanthopleuribacteraceae</taxon>
        <taxon>Sulfidibacter</taxon>
    </lineage>
</organism>
<protein>
    <submittedName>
        <fullName evidence="1">Uncharacterized protein</fullName>
    </submittedName>
</protein>
<name>A0A8A4TQ02_SULCO</name>
<dbReference type="Proteomes" id="UP000663929">
    <property type="component" value="Chromosome"/>
</dbReference>
<evidence type="ECO:0000313" key="2">
    <source>
        <dbReference type="Proteomes" id="UP000663929"/>
    </source>
</evidence>
<keyword evidence="2" id="KW-1185">Reference proteome</keyword>
<dbReference type="KEGG" id="scor:J3U87_06245"/>
<accession>A0A8A4TQ02</accession>
<proteinExistence type="predicted"/>
<dbReference type="RefSeq" id="WP_237382166.1">
    <property type="nucleotide sequence ID" value="NZ_CP071793.1"/>
</dbReference>
<gene>
    <name evidence="1" type="ORF">J3U87_06245</name>
</gene>